<organism evidence="2 3">
    <name type="scientific">Cercospora beticola</name>
    <name type="common">Sugarbeet leaf spot fungus</name>
    <dbReference type="NCBI Taxonomy" id="122368"/>
    <lineage>
        <taxon>Eukaryota</taxon>
        <taxon>Fungi</taxon>
        <taxon>Dikarya</taxon>
        <taxon>Ascomycota</taxon>
        <taxon>Pezizomycotina</taxon>
        <taxon>Dothideomycetes</taxon>
        <taxon>Dothideomycetidae</taxon>
        <taxon>Mycosphaerellales</taxon>
        <taxon>Mycosphaerellaceae</taxon>
        <taxon>Cercospora</taxon>
    </lineage>
</organism>
<evidence type="ECO:0000313" key="3">
    <source>
        <dbReference type="Proteomes" id="UP001302367"/>
    </source>
</evidence>
<evidence type="ECO:0000256" key="1">
    <source>
        <dbReference type="SAM" id="MobiDB-lite"/>
    </source>
</evidence>
<evidence type="ECO:0000313" key="2">
    <source>
        <dbReference type="EMBL" id="WPB07688.1"/>
    </source>
</evidence>
<dbReference type="RefSeq" id="XP_065459602.1">
    <property type="nucleotide sequence ID" value="XM_065603530.1"/>
</dbReference>
<keyword evidence="3" id="KW-1185">Reference proteome</keyword>
<dbReference type="Proteomes" id="UP001302367">
    <property type="component" value="Chromosome 9"/>
</dbReference>
<name>A0ABZ0P711_CERBT</name>
<protein>
    <submittedName>
        <fullName evidence="2">Uncharacterized protein</fullName>
    </submittedName>
</protein>
<reference evidence="2 3" key="1">
    <citation type="submission" date="2023-09" db="EMBL/GenBank/DDBJ databases">
        <title>Complete-Gapless Cercospora beticola genome.</title>
        <authorList>
            <person name="Wyatt N.A."/>
            <person name="Spanner R.E."/>
            <person name="Bolton M.D."/>
        </authorList>
    </citation>
    <scope>NUCLEOTIDE SEQUENCE [LARGE SCALE GENOMIC DNA]</scope>
    <source>
        <strain evidence="2">Cb09-40</strain>
    </source>
</reference>
<gene>
    <name evidence="2" type="ORF">RHO25_012349</name>
</gene>
<feature type="compositionally biased region" description="Polar residues" evidence="1">
    <location>
        <begin position="10"/>
        <end position="28"/>
    </location>
</feature>
<sequence length="115" mass="12102">MSLSGRAGQQEASTKVGQSSSAKTNVPTRASLPARLYEVTPSIVLRRTQSVASTTRKSVETFVYIKKEPKGDSAPENVPTVGSSSAEEPINLLEGTTLNTPRSVQTKAVPPVSSS</sequence>
<accession>A0ABZ0P711</accession>
<proteinExistence type="predicted"/>
<feature type="region of interest" description="Disordered" evidence="1">
    <location>
        <begin position="1"/>
        <end position="35"/>
    </location>
</feature>
<feature type="region of interest" description="Disordered" evidence="1">
    <location>
        <begin position="67"/>
        <end position="89"/>
    </location>
</feature>
<dbReference type="EMBL" id="CP134192">
    <property type="protein sequence ID" value="WPB07688.1"/>
    <property type="molecule type" value="Genomic_DNA"/>
</dbReference>
<dbReference type="GeneID" id="90644835"/>